<evidence type="ECO:0000256" key="9">
    <source>
        <dbReference type="PROSITE-ProRule" id="PRU00169"/>
    </source>
</evidence>
<evidence type="ECO:0000256" key="1">
    <source>
        <dbReference type="ARBA" id="ARBA00004496"/>
    </source>
</evidence>
<name>A0A0P6W074_9BACI</name>
<dbReference type="InterPro" id="IPR048714">
    <property type="entry name" value="DpiA-like_HTH"/>
</dbReference>
<dbReference type="SMART" id="SM00448">
    <property type="entry name" value="REC"/>
    <property type="match status" value="1"/>
</dbReference>
<dbReference type="InterPro" id="IPR024187">
    <property type="entry name" value="Sig_transdc_resp-reg_cit/mal"/>
</dbReference>
<keyword evidence="6" id="KW-0238">DNA-binding</keyword>
<evidence type="ECO:0000313" key="11">
    <source>
        <dbReference type="EMBL" id="KPL58683.1"/>
    </source>
</evidence>
<dbReference type="Pfam" id="PF00072">
    <property type="entry name" value="Response_reg"/>
    <property type="match status" value="1"/>
</dbReference>
<feature type="domain" description="Response regulatory" evidence="10">
    <location>
        <begin position="3"/>
        <end position="119"/>
    </location>
</feature>
<dbReference type="PANTHER" id="PTHR45526">
    <property type="entry name" value="TRANSCRIPTIONAL REGULATORY PROTEIN DPIA"/>
    <property type="match status" value="1"/>
</dbReference>
<accession>A0A0P6W074</accession>
<reference evidence="11 12" key="1">
    <citation type="submission" date="2015-08" db="EMBL/GenBank/DDBJ databases">
        <title>Draft Genome Sequence of Bacillus vietnamensis UCD-SED5.</title>
        <authorList>
            <person name="Lee R.D."/>
            <person name="Jospin G."/>
            <person name="Lang J.M."/>
            <person name="Coil D.A."/>
            <person name="Eisen J.A."/>
        </authorList>
    </citation>
    <scope>NUCLEOTIDE SEQUENCE [LARGE SCALE GENOMIC DNA]</scope>
    <source>
        <strain evidence="11 12">UCD-SED5</strain>
    </source>
</reference>
<evidence type="ECO:0000256" key="5">
    <source>
        <dbReference type="ARBA" id="ARBA00023015"/>
    </source>
</evidence>
<evidence type="ECO:0000256" key="3">
    <source>
        <dbReference type="ARBA" id="ARBA00022553"/>
    </source>
</evidence>
<comment type="caution">
    <text evidence="11">The sequence shown here is derived from an EMBL/GenBank/DDBJ whole genome shotgun (WGS) entry which is preliminary data.</text>
</comment>
<dbReference type="PANTHER" id="PTHR45526:SF6">
    <property type="entry name" value="TRANSCRIPTIONAL REGULATORY PROTEIN CITT"/>
    <property type="match status" value="1"/>
</dbReference>
<keyword evidence="7" id="KW-0010">Activator</keyword>
<dbReference type="InterPro" id="IPR001789">
    <property type="entry name" value="Sig_transdc_resp-reg_receiver"/>
</dbReference>
<dbReference type="GO" id="GO:0000156">
    <property type="term" value="F:phosphorelay response regulator activity"/>
    <property type="evidence" value="ECO:0007669"/>
    <property type="project" value="TreeGrafter"/>
</dbReference>
<dbReference type="EMBL" id="LIXZ01000013">
    <property type="protein sequence ID" value="KPL58683.1"/>
    <property type="molecule type" value="Genomic_DNA"/>
</dbReference>
<dbReference type="Pfam" id="PF20714">
    <property type="entry name" value="HTH_64"/>
    <property type="match status" value="1"/>
</dbReference>
<dbReference type="SUPFAM" id="SSF52172">
    <property type="entry name" value="CheY-like"/>
    <property type="match status" value="1"/>
</dbReference>
<comment type="subcellular location">
    <subcellularLocation>
        <location evidence="1">Cytoplasm</location>
    </subcellularLocation>
</comment>
<evidence type="ECO:0000256" key="8">
    <source>
        <dbReference type="ARBA" id="ARBA00023163"/>
    </source>
</evidence>
<dbReference type="InterPro" id="IPR051271">
    <property type="entry name" value="2C-system_Tx_regulators"/>
</dbReference>
<dbReference type="GO" id="GO:0005737">
    <property type="term" value="C:cytoplasm"/>
    <property type="evidence" value="ECO:0007669"/>
    <property type="project" value="UniProtKB-SubCell"/>
</dbReference>
<organism evidence="11 12">
    <name type="scientific">Rossellomorea vietnamensis</name>
    <dbReference type="NCBI Taxonomy" id="218284"/>
    <lineage>
        <taxon>Bacteria</taxon>
        <taxon>Bacillati</taxon>
        <taxon>Bacillota</taxon>
        <taxon>Bacilli</taxon>
        <taxon>Bacillales</taxon>
        <taxon>Bacillaceae</taxon>
        <taxon>Rossellomorea</taxon>
    </lineage>
</organism>
<keyword evidence="4" id="KW-0902">Two-component regulatory system</keyword>
<evidence type="ECO:0000256" key="6">
    <source>
        <dbReference type="ARBA" id="ARBA00023125"/>
    </source>
</evidence>
<keyword evidence="5" id="KW-0805">Transcription regulation</keyword>
<dbReference type="Gene3D" id="3.40.50.2300">
    <property type="match status" value="1"/>
</dbReference>
<evidence type="ECO:0000259" key="10">
    <source>
        <dbReference type="PROSITE" id="PS50110"/>
    </source>
</evidence>
<dbReference type="Proteomes" id="UP000050398">
    <property type="component" value="Unassembled WGS sequence"/>
</dbReference>
<keyword evidence="2" id="KW-0963">Cytoplasm</keyword>
<evidence type="ECO:0000256" key="2">
    <source>
        <dbReference type="ARBA" id="ARBA00022490"/>
    </source>
</evidence>
<feature type="modified residue" description="4-aspartylphosphate" evidence="9">
    <location>
        <position position="54"/>
    </location>
</feature>
<dbReference type="GO" id="GO:0003700">
    <property type="term" value="F:DNA-binding transcription factor activity"/>
    <property type="evidence" value="ECO:0007669"/>
    <property type="project" value="InterPro"/>
</dbReference>
<dbReference type="PATRIC" id="fig|218284.4.peg.1231"/>
<dbReference type="PIRSF" id="PIRSF006171">
    <property type="entry name" value="RR_citrat_malat"/>
    <property type="match status" value="1"/>
</dbReference>
<evidence type="ECO:0000313" key="12">
    <source>
        <dbReference type="Proteomes" id="UP000050398"/>
    </source>
</evidence>
<dbReference type="PROSITE" id="PS50110">
    <property type="entry name" value="RESPONSE_REGULATORY"/>
    <property type="match status" value="1"/>
</dbReference>
<dbReference type="GO" id="GO:0003677">
    <property type="term" value="F:DNA binding"/>
    <property type="evidence" value="ECO:0007669"/>
    <property type="project" value="UniProtKB-KW"/>
</dbReference>
<keyword evidence="8" id="KW-0804">Transcription</keyword>
<dbReference type="AlphaFoldDB" id="A0A0P6W074"/>
<dbReference type="InterPro" id="IPR011006">
    <property type="entry name" value="CheY-like_superfamily"/>
</dbReference>
<dbReference type="OrthoDB" id="9759232at2"/>
<dbReference type="RefSeq" id="WP_060673349.1">
    <property type="nucleotide sequence ID" value="NZ_LIXZ01000013.1"/>
</dbReference>
<evidence type="ECO:0000256" key="4">
    <source>
        <dbReference type="ARBA" id="ARBA00023012"/>
    </source>
</evidence>
<proteinExistence type="predicted"/>
<keyword evidence="3 9" id="KW-0597">Phosphoprotein</keyword>
<sequence>MIKVVIAEDDFRIAQIHEEFLAKNEQLTLVGKAMNAKETLTILDEQYVDLLLLDVYMPDQLGTELLHKIRSDYPSVDVIMITAAKDKAFLEKALRYGVEHYLIKPVTLEKFQEAITSYLQKRVTLDSAEEVNQQILDQFFGKEKKRTAEKRYDLPPGIDYLTLHKVTSILQEEKEGITSERVGEKMGASRTTARRYLEYLVGIKDATVEHVYGIVGRPERRYRIGSENAVK</sequence>
<dbReference type="eggNOG" id="COG4565">
    <property type="taxonomic scope" value="Bacteria"/>
</dbReference>
<protein>
    <submittedName>
        <fullName evidence="11">Transcriptional regulator</fullName>
    </submittedName>
</protein>
<gene>
    <name evidence="11" type="ORF">AM506_15220</name>
</gene>
<evidence type="ECO:0000256" key="7">
    <source>
        <dbReference type="ARBA" id="ARBA00023159"/>
    </source>
</evidence>